<dbReference type="VEuPathDB" id="VectorBase:BGLB036450"/>
<gene>
    <name evidence="1" type="primary">106053582</name>
</gene>
<evidence type="ECO:0000313" key="1">
    <source>
        <dbReference type="EnsemblMetazoa" id="BGLB036450-PA"/>
    </source>
</evidence>
<proteinExistence type="predicted"/>
<evidence type="ECO:0000313" key="2">
    <source>
        <dbReference type="Proteomes" id="UP000076420"/>
    </source>
</evidence>
<protein>
    <submittedName>
        <fullName evidence="1">Uncharacterized protein</fullName>
    </submittedName>
</protein>
<dbReference type="EnsemblMetazoa" id="BGLB036450-RA">
    <property type="protein sequence ID" value="BGLB036450-PA"/>
    <property type="gene ID" value="BGLB036450"/>
</dbReference>
<dbReference type="AlphaFoldDB" id="A0A2C9LYW3"/>
<dbReference type="EnsemblMetazoa" id="BGLB036450-RB">
    <property type="protein sequence ID" value="BGLB036450-PB"/>
    <property type="gene ID" value="BGLB036450"/>
</dbReference>
<organism evidence="1 2">
    <name type="scientific">Biomphalaria glabrata</name>
    <name type="common">Bloodfluke planorb</name>
    <name type="synonym">Freshwater snail</name>
    <dbReference type="NCBI Taxonomy" id="6526"/>
    <lineage>
        <taxon>Eukaryota</taxon>
        <taxon>Metazoa</taxon>
        <taxon>Spiralia</taxon>
        <taxon>Lophotrochozoa</taxon>
        <taxon>Mollusca</taxon>
        <taxon>Gastropoda</taxon>
        <taxon>Heterobranchia</taxon>
        <taxon>Euthyneura</taxon>
        <taxon>Panpulmonata</taxon>
        <taxon>Hygrophila</taxon>
        <taxon>Lymnaeoidea</taxon>
        <taxon>Planorbidae</taxon>
        <taxon>Biomphalaria</taxon>
    </lineage>
</organism>
<dbReference type="KEGG" id="bgt:106053582"/>
<reference evidence="1" key="1">
    <citation type="submission" date="2020-05" db="UniProtKB">
        <authorList>
            <consortium name="EnsemblMetazoa"/>
        </authorList>
    </citation>
    <scope>IDENTIFICATION</scope>
    <source>
        <strain evidence="1">BB02</strain>
    </source>
</reference>
<dbReference type="Proteomes" id="UP000076420">
    <property type="component" value="Unassembled WGS sequence"/>
</dbReference>
<name>A0A2C9LYW3_BIOGL</name>
<dbReference type="VEuPathDB" id="VectorBase:BGLAX_026591"/>
<accession>A0A2C9LYW3</accession>
<sequence>MGYLQFQSSLEKTEVTSNKQTSFSPECMFVVPRTSLKPDTYVATVILVEEGKHHPINNSSITFQIDLEPTLLANVTSKFIQPASLKKFSSLSVGSVCSDLGCDMSSGLQVQKCLEVRTCKALCHKVTKST</sequence>